<name>G3AIL2_SPAPN</name>
<evidence type="ECO:0000256" key="1">
    <source>
        <dbReference type="SAM" id="MobiDB-lite"/>
    </source>
</evidence>
<dbReference type="KEGG" id="spaa:SPAPADRAFT_64959"/>
<reference evidence="2 3" key="1">
    <citation type="journal article" date="2011" name="Proc. Natl. Acad. Sci. U.S.A.">
        <title>Comparative genomics of xylose-fermenting fungi for enhanced biofuel production.</title>
        <authorList>
            <person name="Wohlbach D.J."/>
            <person name="Kuo A."/>
            <person name="Sato T.K."/>
            <person name="Potts K.M."/>
            <person name="Salamov A.A."/>
            <person name="LaButti K.M."/>
            <person name="Sun H."/>
            <person name="Clum A."/>
            <person name="Pangilinan J.L."/>
            <person name="Lindquist E.A."/>
            <person name="Lucas S."/>
            <person name="Lapidus A."/>
            <person name="Jin M."/>
            <person name="Gunawan C."/>
            <person name="Balan V."/>
            <person name="Dale B.E."/>
            <person name="Jeffries T.W."/>
            <person name="Zinkel R."/>
            <person name="Barry K.W."/>
            <person name="Grigoriev I.V."/>
            <person name="Gasch A.P."/>
        </authorList>
    </citation>
    <scope>NUCLEOTIDE SEQUENCE [LARGE SCALE GENOMIC DNA]</scope>
    <source>
        <strain evidence="3">NRRL Y-27907 / 11-Y1</strain>
    </source>
</reference>
<dbReference type="Proteomes" id="UP000000709">
    <property type="component" value="Unassembled WGS sequence"/>
</dbReference>
<evidence type="ECO:0000313" key="3">
    <source>
        <dbReference type="Proteomes" id="UP000000709"/>
    </source>
</evidence>
<proteinExistence type="predicted"/>
<feature type="region of interest" description="Disordered" evidence="1">
    <location>
        <begin position="101"/>
        <end position="180"/>
    </location>
</feature>
<dbReference type="InParanoid" id="G3AIL2"/>
<keyword evidence="3" id="KW-1185">Reference proteome</keyword>
<evidence type="ECO:0008006" key="4">
    <source>
        <dbReference type="Google" id="ProtNLM"/>
    </source>
</evidence>
<dbReference type="GeneID" id="18875006"/>
<dbReference type="AlphaFoldDB" id="G3AIL2"/>
<dbReference type="RefSeq" id="XP_007373311.1">
    <property type="nucleotide sequence ID" value="XM_007373249.1"/>
</dbReference>
<dbReference type="HOGENOM" id="CLU_1367004_0_0_1"/>
<organism evidence="3">
    <name type="scientific">Spathaspora passalidarum (strain NRRL Y-27907 / 11-Y1)</name>
    <dbReference type="NCBI Taxonomy" id="619300"/>
    <lineage>
        <taxon>Eukaryota</taxon>
        <taxon>Fungi</taxon>
        <taxon>Dikarya</taxon>
        <taxon>Ascomycota</taxon>
        <taxon>Saccharomycotina</taxon>
        <taxon>Pichiomycetes</taxon>
        <taxon>Debaryomycetaceae</taxon>
        <taxon>Spathaspora</taxon>
    </lineage>
</organism>
<protein>
    <recommendedName>
        <fullName evidence="4">Extracellular membrane protein CFEM domain-containing protein</fullName>
    </recommendedName>
</protein>
<sequence>MKLSILYYVAFTAAYIQKRDSDLCIADCVMKVEAKSPKCISFFKDIVAMKKCICAQDSTYWNPLVECVADCPGYADEAEAGASIMKASFCAANAQVEPIADDEKAASTSSKTSSSTSSKTSSSSSSKTSSATSSKTSSATSSTSGTTSGTGSKTTGSQTSSGSTTSSTSTKSTTSHITNKGSAAETKIDSLMGLLMLALF</sequence>
<gene>
    <name evidence="2" type="ORF">SPAPADRAFT_64959</name>
</gene>
<evidence type="ECO:0000313" key="2">
    <source>
        <dbReference type="EMBL" id="EGW33727.1"/>
    </source>
</evidence>
<dbReference type="EMBL" id="GL996500">
    <property type="protein sequence ID" value="EGW33727.1"/>
    <property type="molecule type" value="Genomic_DNA"/>
</dbReference>
<dbReference type="eggNOG" id="ENOG502RQJS">
    <property type="taxonomic scope" value="Eukaryota"/>
</dbReference>
<feature type="compositionally biased region" description="Low complexity" evidence="1">
    <location>
        <begin position="106"/>
        <end position="175"/>
    </location>
</feature>
<accession>G3AIL2</accession>